<dbReference type="InterPro" id="IPR036864">
    <property type="entry name" value="Zn2-C6_fun-type_DNA-bd_sf"/>
</dbReference>
<keyword evidence="3" id="KW-0805">Transcription regulation</keyword>
<keyword evidence="1" id="KW-0479">Metal-binding</keyword>
<feature type="domain" description="Zn(2)-C6 fungal-type" evidence="7">
    <location>
        <begin position="23"/>
        <end position="51"/>
    </location>
</feature>
<dbReference type="InterPro" id="IPR052360">
    <property type="entry name" value="Transcr_Regulatory_Proteins"/>
</dbReference>
<dbReference type="SUPFAM" id="SSF57701">
    <property type="entry name" value="Zn2/Cys6 DNA-binding domain"/>
    <property type="match status" value="1"/>
</dbReference>
<gene>
    <name evidence="8" type="ORF">N7469_010044</name>
</gene>
<dbReference type="Gene3D" id="4.10.240.10">
    <property type="entry name" value="Zn(2)-C6 fungal-type DNA-binding domain"/>
    <property type="match status" value="1"/>
</dbReference>
<dbReference type="PROSITE" id="PS50048">
    <property type="entry name" value="ZN2_CY6_FUNGAL_2"/>
    <property type="match status" value="1"/>
</dbReference>
<evidence type="ECO:0000313" key="9">
    <source>
        <dbReference type="Proteomes" id="UP001147733"/>
    </source>
</evidence>
<evidence type="ECO:0000256" key="5">
    <source>
        <dbReference type="ARBA" id="ARBA00023163"/>
    </source>
</evidence>
<keyword evidence="9" id="KW-1185">Reference proteome</keyword>
<keyword evidence="2" id="KW-0862">Zinc</keyword>
<dbReference type="SMART" id="SM00066">
    <property type="entry name" value="GAL4"/>
    <property type="match status" value="1"/>
</dbReference>
<dbReference type="PANTHER" id="PTHR36206">
    <property type="entry name" value="ASPERCRYPTIN BIOSYNTHESIS CLUSTER-SPECIFIC TRANSCRIPTION REGULATOR ATNN-RELATED"/>
    <property type="match status" value="1"/>
</dbReference>
<name>A0A9W9NJL8_PENCI</name>
<keyword evidence="6" id="KW-0539">Nucleus</keyword>
<dbReference type="GO" id="GO:0000981">
    <property type="term" value="F:DNA-binding transcription factor activity, RNA polymerase II-specific"/>
    <property type="evidence" value="ECO:0007669"/>
    <property type="project" value="InterPro"/>
</dbReference>
<dbReference type="GeneID" id="81388116"/>
<dbReference type="AlphaFoldDB" id="A0A9W9NJL8"/>
<dbReference type="Pfam" id="PF00172">
    <property type="entry name" value="Zn_clus"/>
    <property type="match status" value="1"/>
</dbReference>
<dbReference type="EMBL" id="JAPQKT010000009">
    <property type="protein sequence ID" value="KAJ5221157.1"/>
    <property type="molecule type" value="Genomic_DNA"/>
</dbReference>
<keyword evidence="4" id="KW-0238">DNA-binding</keyword>
<dbReference type="PANTHER" id="PTHR36206:SF12">
    <property type="entry name" value="ASPERCRYPTIN BIOSYNTHESIS CLUSTER-SPECIFIC TRANSCRIPTION REGULATOR ATNN-RELATED"/>
    <property type="match status" value="1"/>
</dbReference>
<protein>
    <recommendedName>
        <fullName evidence="7">Zn(2)-C6 fungal-type domain-containing protein</fullName>
    </recommendedName>
</protein>
<dbReference type="Pfam" id="PF11951">
    <property type="entry name" value="Fungal_trans_2"/>
    <property type="match status" value="1"/>
</dbReference>
<evidence type="ECO:0000259" key="7">
    <source>
        <dbReference type="PROSITE" id="PS50048"/>
    </source>
</evidence>
<reference evidence="8" key="1">
    <citation type="submission" date="2022-11" db="EMBL/GenBank/DDBJ databases">
        <authorList>
            <person name="Petersen C."/>
        </authorList>
    </citation>
    <scope>NUCLEOTIDE SEQUENCE</scope>
    <source>
        <strain evidence="8">IBT 23319</strain>
    </source>
</reference>
<proteinExistence type="predicted"/>
<dbReference type="OrthoDB" id="2593732at2759"/>
<reference evidence="8" key="2">
    <citation type="journal article" date="2023" name="IMA Fungus">
        <title>Comparative genomic study of the Penicillium genus elucidates a diverse pangenome and 15 lateral gene transfer events.</title>
        <authorList>
            <person name="Petersen C."/>
            <person name="Sorensen T."/>
            <person name="Nielsen M.R."/>
            <person name="Sondergaard T.E."/>
            <person name="Sorensen J.L."/>
            <person name="Fitzpatrick D.A."/>
            <person name="Frisvad J.C."/>
            <person name="Nielsen K.L."/>
        </authorList>
    </citation>
    <scope>NUCLEOTIDE SEQUENCE</scope>
    <source>
        <strain evidence="8">IBT 23319</strain>
    </source>
</reference>
<sequence length="539" mass="61793">MTAEKDTGSSRQTRASKSKVRTGCITCKSRHVKCDEEKPACARCKRMGRICEGYRKTPVKPSVPRRLASVPTLISPIEQHALEVFFICTAPQLAGHFEYGFFQRRVLQLSLAEPAIRQAIAALGILHEQAAAKRTPFLHRETLLPELPIKLYNRAIQSIKEKVTAESPHLPFVAVVNVLFICFEYFQGNLEAAASHIRGGIGILDNWRTRNNKRSTENGNHRYMSLEAEFMETEIAPLLCTMNINAVQWGVGMHASLILDSAADPSDIIIPSRFESLKSARAALLNLVIFSTWQFEPFEMEPSSMDFPIICERAMAILNRWKVGFEQLVQREWHFWDEQERRMADAISAMRCNAELGIYSYQAQSDCDWEKYRSRYEETVGLVNKLASNMNHSPNDLSNVFSLDFRMIFPLQPEAWRCRWPHLHRMGMDLQDRLSGLDWLPSANHYNSVSSRTMEIEEAYLKFITTKKQTENKRYPDALRIQDHSVVILKSDNDSPPLFSVTFWSKADGLDGPWYSFTETVHLGPRRPDKVEDQKCQLI</sequence>
<evidence type="ECO:0000256" key="4">
    <source>
        <dbReference type="ARBA" id="ARBA00023125"/>
    </source>
</evidence>
<evidence type="ECO:0000256" key="1">
    <source>
        <dbReference type="ARBA" id="ARBA00022723"/>
    </source>
</evidence>
<organism evidence="8 9">
    <name type="scientific">Penicillium citrinum</name>
    <dbReference type="NCBI Taxonomy" id="5077"/>
    <lineage>
        <taxon>Eukaryota</taxon>
        <taxon>Fungi</taxon>
        <taxon>Dikarya</taxon>
        <taxon>Ascomycota</taxon>
        <taxon>Pezizomycotina</taxon>
        <taxon>Eurotiomycetes</taxon>
        <taxon>Eurotiomycetidae</taxon>
        <taxon>Eurotiales</taxon>
        <taxon>Aspergillaceae</taxon>
        <taxon>Penicillium</taxon>
    </lineage>
</organism>
<comment type="caution">
    <text evidence="8">The sequence shown here is derived from an EMBL/GenBank/DDBJ whole genome shotgun (WGS) entry which is preliminary data.</text>
</comment>
<evidence type="ECO:0000313" key="8">
    <source>
        <dbReference type="EMBL" id="KAJ5221157.1"/>
    </source>
</evidence>
<dbReference type="GO" id="GO:0003677">
    <property type="term" value="F:DNA binding"/>
    <property type="evidence" value="ECO:0007669"/>
    <property type="project" value="UniProtKB-KW"/>
</dbReference>
<dbReference type="GO" id="GO:0008270">
    <property type="term" value="F:zinc ion binding"/>
    <property type="evidence" value="ECO:0007669"/>
    <property type="project" value="InterPro"/>
</dbReference>
<dbReference type="InterPro" id="IPR001138">
    <property type="entry name" value="Zn2Cys6_DnaBD"/>
</dbReference>
<evidence type="ECO:0000256" key="3">
    <source>
        <dbReference type="ARBA" id="ARBA00023015"/>
    </source>
</evidence>
<dbReference type="CDD" id="cd00067">
    <property type="entry name" value="GAL4"/>
    <property type="match status" value="1"/>
</dbReference>
<dbReference type="Proteomes" id="UP001147733">
    <property type="component" value="Unassembled WGS sequence"/>
</dbReference>
<accession>A0A9W9NJL8</accession>
<evidence type="ECO:0000256" key="6">
    <source>
        <dbReference type="ARBA" id="ARBA00023242"/>
    </source>
</evidence>
<evidence type="ECO:0000256" key="2">
    <source>
        <dbReference type="ARBA" id="ARBA00022833"/>
    </source>
</evidence>
<dbReference type="RefSeq" id="XP_056496080.1">
    <property type="nucleotide sequence ID" value="XM_056648949.1"/>
</dbReference>
<keyword evidence="5" id="KW-0804">Transcription</keyword>
<dbReference type="PROSITE" id="PS00463">
    <property type="entry name" value="ZN2_CY6_FUNGAL_1"/>
    <property type="match status" value="1"/>
</dbReference>
<dbReference type="InterPro" id="IPR021858">
    <property type="entry name" value="Fun_TF"/>
</dbReference>